<protein>
    <recommendedName>
        <fullName evidence="2">SWIM-type domain-containing protein</fullName>
    </recommendedName>
</protein>
<dbReference type="PANTHER" id="PTHR38133:SF1">
    <property type="entry name" value="SLR1429 PROTEIN"/>
    <property type="match status" value="1"/>
</dbReference>
<organism evidence="3 4">
    <name type="scientific">Corynebacterium phocae</name>
    <dbReference type="NCBI Taxonomy" id="161895"/>
    <lineage>
        <taxon>Bacteria</taxon>
        <taxon>Bacillati</taxon>
        <taxon>Actinomycetota</taxon>
        <taxon>Actinomycetes</taxon>
        <taxon>Mycobacteriales</taxon>
        <taxon>Corynebacteriaceae</taxon>
        <taxon>Corynebacterium</taxon>
    </lineage>
</organism>
<dbReference type="InterPro" id="IPR007527">
    <property type="entry name" value="Znf_SWIM"/>
</dbReference>
<dbReference type="AlphaFoldDB" id="A0A1L7D4C7"/>
<name>A0A1L7D4C7_9CORY</name>
<reference evidence="3 4" key="1">
    <citation type="submission" date="2014-08" db="EMBL/GenBank/DDBJ databases">
        <title>Complete genome sequence of Corynebacterium phocae M408/89/1(T)(=DSM 44612(T)), isolated from the common seal (Phoca vitulina).</title>
        <authorList>
            <person name="Ruckert C."/>
            <person name="Albersmeier A."/>
            <person name="Winkler A."/>
            <person name="Kalinowski J."/>
        </authorList>
    </citation>
    <scope>NUCLEOTIDE SEQUENCE [LARGE SCALE GENOMIC DNA]</scope>
    <source>
        <strain evidence="3 4">M408/89/1</strain>
    </source>
</reference>
<sequence>MATRDDNIIYVNFGARGRGATPQEISKVDKSGRPGTGVSLAGQRLVAAVEGRTDAGRLKRGRDYARKGHVVDIDVRNGAVHGQVAGSQNDPFAVLVRLPYRSNDELGKVAEILARTTNAIRDAQEGELPSEVVDILLAEDSQDISFGCDCPDSAWVCKHIVAVVDCLVAKIDADPAVIFEMRGITFAKLEQLIMAKAPEVAADATREDGSVDPDERNELFWNGRTLPDLPEPKVAPALEDSDMDALKRALRTVSHTNIELLRAISDIEDLYDHLTRQ</sequence>
<dbReference type="GO" id="GO:0008270">
    <property type="term" value="F:zinc ion binding"/>
    <property type="evidence" value="ECO:0007669"/>
    <property type="project" value="UniProtKB-KW"/>
</dbReference>
<keyword evidence="1" id="KW-0863">Zinc-finger</keyword>
<feature type="domain" description="SWIM-type" evidence="2">
    <location>
        <begin position="133"/>
        <end position="168"/>
    </location>
</feature>
<keyword evidence="1" id="KW-0862">Zinc</keyword>
<evidence type="ECO:0000259" key="2">
    <source>
        <dbReference type="PROSITE" id="PS50966"/>
    </source>
</evidence>
<dbReference type="PROSITE" id="PS50966">
    <property type="entry name" value="ZF_SWIM"/>
    <property type="match status" value="1"/>
</dbReference>
<accession>A0A1L7D4C7</accession>
<dbReference type="RefSeq" id="WP_075734653.1">
    <property type="nucleotide sequence ID" value="NZ_CP009249.1"/>
</dbReference>
<dbReference type="Proteomes" id="UP000185491">
    <property type="component" value="Chromosome"/>
</dbReference>
<dbReference type="PANTHER" id="PTHR38133">
    <property type="entry name" value="SLR1429 PROTEIN"/>
    <property type="match status" value="1"/>
</dbReference>
<evidence type="ECO:0000256" key="1">
    <source>
        <dbReference type="PROSITE-ProRule" id="PRU00325"/>
    </source>
</evidence>
<dbReference type="KEGG" id="cpho:CPHO_07695"/>
<dbReference type="OrthoDB" id="188274at2"/>
<evidence type="ECO:0000313" key="4">
    <source>
        <dbReference type="Proteomes" id="UP000185491"/>
    </source>
</evidence>
<keyword evidence="1" id="KW-0479">Metal-binding</keyword>
<evidence type="ECO:0000313" key="3">
    <source>
        <dbReference type="EMBL" id="APT92792.1"/>
    </source>
</evidence>
<proteinExistence type="predicted"/>
<keyword evidence="4" id="KW-1185">Reference proteome</keyword>
<dbReference type="STRING" id="161895.CPHO_07695"/>
<dbReference type="EMBL" id="CP009249">
    <property type="protein sequence ID" value="APT92792.1"/>
    <property type="molecule type" value="Genomic_DNA"/>
</dbReference>
<gene>
    <name evidence="3" type="ORF">CPHO_07695</name>
</gene>